<reference evidence="3" key="1">
    <citation type="submission" date="2020-02" db="EMBL/GenBank/DDBJ databases">
        <authorList>
            <person name="Meier V. D."/>
        </authorList>
    </citation>
    <scope>NUCLEOTIDE SEQUENCE</scope>
    <source>
        <strain evidence="3">AVDCRST_MAG91</strain>
    </source>
</reference>
<dbReference type="AlphaFoldDB" id="A0A6J4TQH6"/>
<keyword evidence="2" id="KW-0472">Membrane</keyword>
<keyword evidence="2" id="KW-0812">Transmembrane</keyword>
<feature type="region of interest" description="Disordered" evidence="1">
    <location>
        <begin position="1"/>
        <end position="24"/>
    </location>
</feature>
<dbReference type="EMBL" id="CADCVX010000484">
    <property type="protein sequence ID" value="CAA9528208.1"/>
    <property type="molecule type" value="Genomic_DNA"/>
</dbReference>
<proteinExistence type="predicted"/>
<evidence type="ECO:0000256" key="2">
    <source>
        <dbReference type="SAM" id="Phobius"/>
    </source>
</evidence>
<keyword evidence="2" id="KW-1133">Transmembrane helix</keyword>
<evidence type="ECO:0000313" key="3">
    <source>
        <dbReference type="EMBL" id="CAA9528208.1"/>
    </source>
</evidence>
<name>A0A6J4TQH6_9SPHN</name>
<gene>
    <name evidence="3" type="ORF">AVDCRST_MAG91-2723</name>
</gene>
<sequence>MAEGPFPHEAGLENDSPDAEYVAGGSQWHPLTAAALAGGVLAATAGAYLGTRALARRNGAKEGKPVSSVMAAAITACDLNSNRGDGK</sequence>
<feature type="transmembrane region" description="Helical" evidence="2">
    <location>
        <begin position="31"/>
        <end position="51"/>
    </location>
</feature>
<accession>A0A6J4TQH6</accession>
<evidence type="ECO:0000256" key="1">
    <source>
        <dbReference type="SAM" id="MobiDB-lite"/>
    </source>
</evidence>
<organism evidence="3">
    <name type="scientific">uncultured Sphingomonadaceae bacterium</name>
    <dbReference type="NCBI Taxonomy" id="169976"/>
    <lineage>
        <taxon>Bacteria</taxon>
        <taxon>Pseudomonadati</taxon>
        <taxon>Pseudomonadota</taxon>
        <taxon>Alphaproteobacteria</taxon>
        <taxon>Sphingomonadales</taxon>
        <taxon>Sphingomonadaceae</taxon>
        <taxon>environmental samples</taxon>
    </lineage>
</organism>
<protein>
    <submittedName>
        <fullName evidence="3">Uncharacterized protein</fullName>
    </submittedName>
</protein>